<feature type="domain" description="N-acetyltransferase" evidence="3">
    <location>
        <begin position="12"/>
        <end position="186"/>
    </location>
</feature>
<dbReference type="Pfam" id="PF00583">
    <property type="entry name" value="Acetyltransf_1"/>
    <property type="match status" value="1"/>
</dbReference>
<name>A0A7H0LPZ8_9SPHN</name>
<evidence type="ECO:0000313" key="5">
    <source>
        <dbReference type="Proteomes" id="UP000516148"/>
    </source>
</evidence>
<organism evidence="4 5">
    <name type="scientific">Sphingomonas alpina</name>
    <dbReference type="NCBI Taxonomy" id="653931"/>
    <lineage>
        <taxon>Bacteria</taxon>
        <taxon>Pseudomonadati</taxon>
        <taxon>Pseudomonadota</taxon>
        <taxon>Alphaproteobacteria</taxon>
        <taxon>Sphingomonadales</taxon>
        <taxon>Sphingomonadaceae</taxon>
        <taxon>Sphingomonas</taxon>
    </lineage>
</organism>
<dbReference type="PROSITE" id="PS51186">
    <property type="entry name" value="GNAT"/>
    <property type="match status" value="1"/>
</dbReference>
<keyword evidence="1 4" id="KW-0808">Transferase</keyword>
<evidence type="ECO:0000259" key="3">
    <source>
        <dbReference type="PROSITE" id="PS51186"/>
    </source>
</evidence>
<dbReference type="SUPFAM" id="SSF55729">
    <property type="entry name" value="Acyl-CoA N-acyltransferases (Nat)"/>
    <property type="match status" value="1"/>
</dbReference>
<evidence type="ECO:0000313" key="4">
    <source>
        <dbReference type="EMBL" id="QNQ11751.1"/>
    </source>
</evidence>
<keyword evidence="5" id="KW-1185">Reference proteome</keyword>
<keyword evidence="2" id="KW-0012">Acyltransferase</keyword>
<dbReference type="PANTHER" id="PTHR43877:SF1">
    <property type="entry name" value="ACETYLTRANSFERASE"/>
    <property type="match status" value="1"/>
</dbReference>
<dbReference type="GO" id="GO:0016747">
    <property type="term" value="F:acyltransferase activity, transferring groups other than amino-acyl groups"/>
    <property type="evidence" value="ECO:0007669"/>
    <property type="project" value="InterPro"/>
</dbReference>
<evidence type="ECO:0000256" key="2">
    <source>
        <dbReference type="ARBA" id="ARBA00023315"/>
    </source>
</evidence>
<dbReference type="InterPro" id="IPR050832">
    <property type="entry name" value="Bact_Acetyltransf"/>
</dbReference>
<dbReference type="InterPro" id="IPR000182">
    <property type="entry name" value="GNAT_dom"/>
</dbReference>
<proteinExistence type="predicted"/>
<dbReference type="EMBL" id="CP061038">
    <property type="protein sequence ID" value="QNQ11751.1"/>
    <property type="molecule type" value="Genomic_DNA"/>
</dbReference>
<sequence>MTSPPPDFFPGFAHRLATADDIPAIAALMDRAIDSLQSPFLSPEEVAASRLSMGLDTQLIADGTYFLIEQGDRLAGCGGWSHRATLYGGNHSTELRDDRLLDPATEPARIRAMYTDPDFVRRGVGRLILSLSEAAARAAGFRRAEMMATLSGEPLYLACGYRPIERVVKMSAEGPPVPGVRMGKSL</sequence>
<dbReference type="PANTHER" id="PTHR43877">
    <property type="entry name" value="AMINOALKYLPHOSPHONATE N-ACETYLTRANSFERASE-RELATED-RELATED"/>
    <property type="match status" value="1"/>
</dbReference>
<gene>
    <name evidence="4" type="ORF">H3Z74_11790</name>
</gene>
<dbReference type="RefSeq" id="WP_187764056.1">
    <property type="nucleotide sequence ID" value="NZ_CP061038.1"/>
</dbReference>
<dbReference type="Gene3D" id="3.40.630.30">
    <property type="match status" value="1"/>
</dbReference>
<accession>A0A7H0LPZ8</accession>
<evidence type="ECO:0000256" key="1">
    <source>
        <dbReference type="ARBA" id="ARBA00022679"/>
    </source>
</evidence>
<dbReference type="KEGG" id="spap:H3Z74_11790"/>
<dbReference type="Proteomes" id="UP000516148">
    <property type="component" value="Chromosome"/>
</dbReference>
<dbReference type="InterPro" id="IPR016181">
    <property type="entry name" value="Acyl_CoA_acyltransferase"/>
</dbReference>
<dbReference type="CDD" id="cd04301">
    <property type="entry name" value="NAT_SF"/>
    <property type="match status" value="1"/>
</dbReference>
<reference evidence="4 5" key="1">
    <citation type="submission" date="2020-09" db="EMBL/GenBank/DDBJ databases">
        <title>Sphingomonas sp., a new species isolated from pork steak.</title>
        <authorList>
            <person name="Heidler von Heilborn D."/>
        </authorList>
    </citation>
    <scope>NUCLEOTIDE SEQUENCE [LARGE SCALE GENOMIC DNA]</scope>
    <source>
        <strain evidence="5">S8-3T</strain>
    </source>
</reference>
<dbReference type="AlphaFoldDB" id="A0A7H0LPZ8"/>
<protein>
    <submittedName>
        <fullName evidence="4">GNAT family N-acetyltransferase</fullName>
    </submittedName>
</protein>